<dbReference type="RefSeq" id="WP_311664060.1">
    <property type="nucleotide sequence ID" value="NZ_JAVRHT010000025.1"/>
</dbReference>
<feature type="region of interest" description="Disordered" evidence="1">
    <location>
        <begin position="36"/>
        <end position="68"/>
    </location>
</feature>
<evidence type="ECO:0000256" key="2">
    <source>
        <dbReference type="SAM" id="SignalP"/>
    </source>
</evidence>
<dbReference type="PROSITE" id="PS50213">
    <property type="entry name" value="FAS1"/>
    <property type="match status" value="1"/>
</dbReference>
<feature type="compositionally biased region" description="Acidic residues" evidence="1">
    <location>
        <begin position="38"/>
        <end position="64"/>
    </location>
</feature>
<dbReference type="SUPFAM" id="SSF82153">
    <property type="entry name" value="FAS1 domain"/>
    <property type="match status" value="1"/>
</dbReference>
<organism evidence="4 5">
    <name type="scientific">Rubrivirga litoralis</name>
    <dbReference type="NCBI Taxonomy" id="3075598"/>
    <lineage>
        <taxon>Bacteria</taxon>
        <taxon>Pseudomonadati</taxon>
        <taxon>Rhodothermota</taxon>
        <taxon>Rhodothermia</taxon>
        <taxon>Rhodothermales</taxon>
        <taxon>Rubricoccaceae</taxon>
        <taxon>Rubrivirga</taxon>
    </lineage>
</organism>
<dbReference type="Proteomes" id="UP001267426">
    <property type="component" value="Unassembled WGS sequence"/>
</dbReference>
<dbReference type="SMART" id="SM00554">
    <property type="entry name" value="FAS1"/>
    <property type="match status" value="1"/>
</dbReference>
<evidence type="ECO:0000313" key="5">
    <source>
        <dbReference type="Proteomes" id="UP001267426"/>
    </source>
</evidence>
<evidence type="ECO:0000313" key="4">
    <source>
        <dbReference type="EMBL" id="MDT0632296.1"/>
    </source>
</evidence>
<feature type="signal peptide" evidence="2">
    <location>
        <begin position="1"/>
        <end position="30"/>
    </location>
</feature>
<proteinExistence type="predicted"/>
<sequence>MTTHPLSFSRTTAVTALCLLALLFSVPVFAQEVPAEPVPEETLPEETLPEEPAYEEEATYEEPAAEATGSDVAATLAADGRFSVLLDALAQTGLDAAIAEGGPFTVFAPTDDAFATLPAGTLEALSDDDLRAVLLYHVVEGEVGPDAATLGEPVATLAGPALEFSDVDGSLVVNGTAAAGEGVTVSNGRVYALGTVLLPPTADMDSDM</sequence>
<dbReference type="Gene3D" id="2.30.180.10">
    <property type="entry name" value="FAS1 domain"/>
    <property type="match status" value="1"/>
</dbReference>
<accession>A0ABU3BSM1</accession>
<feature type="chain" id="PRO_5046589743" evidence="2">
    <location>
        <begin position="31"/>
        <end position="208"/>
    </location>
</feature>
<protein>
    <submittedName>
        <fullName evidence="4">Fasciclin domain-containing protein</fullName>
    </submittedName>
</protein>
<dbReference type="EMBL" id="JAVRHT010000025">
    <property type="protein sequence ID" value="MDT0632296.1"/>
    <property type="molecule type" value="Genomic_DNA"/>
</dbReference>
<dbReference type="Pfam" id="PF02469">
    <property type="entry name" value="Fasciclin"/>
    <property type="match status" value="1"/>
</dbReference>
<dbReference type="InterPro" id="IPR000782">
    <property type="entry name" value="FAS1_domain"/>
</dbReference>
<gene>
    <name evidence="4" type="ORF">RM540_11110</name>
</gene>
<dbReference type="PANTHER" id="PTHR10900">
    <property type="entry name" value="PERIOSTIN-RELATED"/>
    <property type="match status" value="1"/>
</dbReference>
<comment type="caution">
    <text evidence="4">The sequence shown here is derived from an EMBL/GenBank/DDBJ whole genome shotgun (WGS) entry which is preliminary data.</text>
</comment>
<dbReference type="PANTHER" id="PTHR10900:SF77">
    <property type="entry name" value="FI19380P1"/>
    <property type="match status" value="1"/>
</dbReference>
<keyword evidence="5" id="KW-1185">Reference proteome</keyword>
<evidence type="ECO:0000256" key="1">
    <source>
        <dbReference type="SAM" id="MobiDB-lite"/>
    </source>
</evidence>
<evidence type="ECO:0000259" key="3">
    <source>
        <dbReference type="PROSITE" id="PS50213"/>
    </source>
</evidence>
<reference evidence="4 5" key="1">
    <citation type="submission" date="2023-09" db="EMBL/GenBank/DDBJ databases">
        <authorList>
            <person name="Rey-Velasco X."/>
        </authorList>
    </citation>
    <scope>NUCLEOTIDE SEQUENCE [LARGE SCALE GENOMIC DNA]</scope>
    <source>
        <strain evidence="4 5">F394</strain>
    </source>
</reference>
<name>A0ABU3BSM1_9BACT</name>
<keyword evidence="2" id="KW-0732">Signal</keyword>
<dbReference type="InterPro" id="IPR050904">
    <property type="entry name" value="Adhesion/Biosynth-related"/>
</dbReference>
<feature type="domain" description="FAS1" evidence="3">
    <location>
        <begin position="69"/>
        <end position="197"/>
    </location>
</feature>
<dbReference type="InterPro" id="IPR036378">
    <property type="entry name" value="FAS1_dom_sf"/>
</dbReference>